<dbReference type="AlphaFoldDB" id="A0A381YPM9"/>
<accession>A0A381YPM9</accession>
<evidence type="ECO:0008006" key="2">
    <source>
        <dbReference type="Google" id="ProtNLM"/>
    </source>
</evidence>
<proteinExistence type="predicted"/>
<dbReference type="EMBL" id="UINC01018662">
    <property type="protein sequence ID" value="SVA78591.1"/>
    <property type="molecule type" value="Genomic_DNA"/>
</dbReference>
<evidence type="ECO:0000313" key="1">
    <source>
        <dbReference type="EMBL" id="SVA78591.1"/>
    </source>
</evidence>
<name>A0A381YPM9_9ZZZZ</name>
<dbReference type="InterPro" id="IPR029063">
    <property type="entry name" value="SAM-dependent_MTases_sf"/>
</dbReference>
<sequence>MICIESYIPKFLDMLYDEEIAKHLSIVEIRDAFHTNQIESKKQASLAFEAVSGNANKVLYIGSWLGFLTRVLVEKYPSINFYEVDMDTRCKEVSGRFNYTFKNYLGHQSVNIDDFESINDFDTVINLSCEHMTTDWYKRIKPGTQLVMQSNNLVIDDHINNCKSLDDFKSKYPLSEVKHDTTLELNIFNRFTLSGVK</sequence>
<gene>
    <name evidence="1" type="ORF">METZ01_LOCUS131445</name>
</gene>
<protein>
    <recommendedName>
        <fullName evidence="2">Class I SAM-dependent methyltransferase</fullName>
    </recommendedName>
</protein>
<organism evidence="1">
    <name type="scientific">marine metagenome</name>
    <dbReference type="NCBI Taxonomy" id="408172"/>
    <lineage>
        <taxon>unclassified sequences</taxon>
        <taxon>metagenomes</taxon>
        <taxon>ecological metagenomes</taxon>
    </lineage>
</organism>
<reference evidence="1" key="1">
    <citation type="submission" date="2018-05" db="EMBL/GenBank/DDBJ databases">
        <authorList>
            <person name="Lanie J.A."/>
            <person name="Ng W.-L."/>
            <person name="Kazmierczak K.M."/>
            <person name="Andrzejewski T.M."/>
            <person name="Davidsen T.M."/>
            <person name="Wayne K.J."/>
            <person name="Tettelin H."/>
            <person name="Glass J.I."/>
            <person name="Rusch D."/>
            <person name="Podicherti R."/>
            <person name="Tsui H.-C.T."/>
            <person name="Winkler M.E."/>
        </authorList>
    </citation>
    <scope>NUCLEOTIDE SEQUENCE</scope>
</reference>
<dbReference type="SUPFAM" id="SSF53335">
    <property type="entry name" value="S-adenosyl-L-methionine-dependent methyltransferases"/>
    <property type="match status" value="1"/>
</dbReference>